<dbReference type="Pfam" id="PF00630">
    <property type="entry name" value="Filamin"/>
    <property type="match status" value="1"/>
</dbReference>
<feature type="compositionally biased region" description="Basic and acidic residues" evidence="3">
    <location>
        <begin position="37"/>
        <end position="48"/>
    </location>
</feature>
<dbReference type="InterPro" id="IPR035979">
    <property type="entry name" value="RBD_domain_sf"/>
</dbReference>
<dbReference type="EMBL" id="BLLF01003230">
    <property type="protein sequence ID" value="GFH26756.1"/>
    <property type="molecule type" value="Genomic_DNA"/>
</dbReference>
<dbReference type="InterPro" id="IPR012677">
    <property type="entry name" value="Nucleotide-bd_a/b_plait_sf"/>
</dbReference>
<feature type="domain" description="RRM" evidence="4">
    <location>
        <begin position="211"/>
        <end position="283"/>
    </location>
</feature>
<dbReference type="CDD" id="cd00590">
    <property type="entry name" value="RRM_SF"/>
    <property type="match status" value="1"/>
</dbReference>
<evidence type="ECO:0000259" key="4">
    <source>
        <dbReference type="PROSITE" id="PS50102"/>
    </source>
</evidence>
<sequence>CPIPACINPSRVPMALVVTGDATANLVGALLAATKDKKYESPKSKKEESSDDEDEYPPDPAHCMVSGPGFAGTHSGAPVKLYVHVKDSRGKRLKEGGEDVAVRVQAVGGSASAQYIEVTVVDNDDGTYTATYTPPIKGNYQVSVELNGLPVAGSPFPVFFHEPMDPALLAAQQEQEAQRKQAAETTALGYTVGHASTTSLAMSGISDEHLRTLYVSNISPLVPIERLRELFQIFGAIQEMNVLGDKKDMAVVTFTTKDAQVQGQQLNSTQFGDRPLNVTAPMSAMAAGVVPANPALAMQMQQIQQMQQAMLQSQRLAVQVAQMRAMARQQQGLAAERAVLDPQKAAEEAVARLNKKFGLSGGTGGGSKLGAALVAATASAAAAAATASAVATLDVEQQQRALDKQDAKAKRARDGSHSRSRSRSPR</sequence>
<name>A0A6A0A323_HAELA</name>
<keyword evidence="2" id="KW-0694">RNA-binding</keyword>
<evidence type="ECO:0000256" key="2">
    <source>
        <dbReference type="PROSITE-ProRule" id="PRU00176"/>
    </source>
</evidence>
<dbReference type="PROSITE" id="PS50102">
    <property type="entry name" value="RRM"/>
    <property type="match status" value="1"/>
</dbReference>
<gene>
    <name evidence="5" type="ORF">HaLaN_24957</name>
</gene>
<feature type="region of interest" description="Disordered" evidence="3">
    <location>
        <begin position="398"/>
        <end position="426"/>
    </location>
</feature>
<feature type="repeat" description="Filamin" evidence="1">
    <location>
        <begin position="55"/>
        <end position="160"/>
    </location>
</feature>
<organism evidence="5 6">
    <name type="scientific">Haematococcus lacustris</name>
    <name type="common">Green alga</name>
    <name type="synonym">Haematococcus pluvialis</name>
    <dbReference type="NCBI Taxonomy" id="44745"/>
    <lineage>
        <taxon>Eukaryota</taxon>
        <taxon>Viridiplantae</taxon>
        <taxon>Chlorophyta</taxon>
        <taxon>core chlorophytes</taxon>
        <taxon>Chlorophyceae</taxon>
        <taxon>CS clade</taxon>
        <taxon>Chlamydomonadales</taxon>
        <taxon>Haematococcaceae</taxon>
        <taxon>Haematococcus</taxon>
    </lineage>
</organism>
<dbReference type="Proteomes" id="UP000485058">
    <property type="component" value="Unassembled WGS sequence"/>
</dbReference>
<dbReference type="InterPro" id="IPR014756">
    <property type="entry name" value="Ig_E-set"/>
</dbReference>
<dbReference type="InterPro" id="IPR013783">
    <property type="entry name" value="Ig-like_fold"/>
</dbReference>
<dbReference type="SMART" id="SM00557">
    <property type="entry name" value="IG_FLMN"/>
    <property type="match status" value="1"/>
</dbReference>
<dbReference type="AlphaFoldDB" id="A0A6A0A323"/>
<dbReference type="Gene3D" id="3.30.70.330">
    <property type="match status" value="1"/>
</dbReference>
<dbReference type="Pfam" id="PF00076">
    <property type="entry name" value="RRM_1"/>
    <property type="match status" value="1"/>
</dbReference>
<dbReference type="InterPro" id="IPR017868">
    <property type="entry name" value="Filamin/ABP280_repeat-like"/>
</dbReference>
<dbReference type="SMART" id="SM00360">
    <property type="entry name" value="RRM"/>
    <property type="match status" value="1"/>
</dbReference>
<evidence type="ECO:0000256" key="3">
    <source>
        <dbReference type="SAM" id="MobiDB-lite"/>
    </source>
</evidence>
<proteinExistence type="predicted"/>
<dbReference type="SUPFAM" id="SSF81296">
    <property type="entry name" value="E set domains"/>
    <property type="match status" value="1"/>
</dbReference>
<feature type="region of interest" description="Disordered" evidence="3">
    <location>
        <begin position="37"/>
        <end position="59"/>
    </location>
</feature>
<dbReference type="InterPro" id="IPR001298">
    <property type="entry name" value="Filamin/ABP280_rpt"/>
</dbReference>
<evidence type="ECO:0000313" key="5">
    <source>
        <dbReference type="EMBL" id="GFH26756.1"/>
    </source>
</evidence>
<protein>
    <submittedName>
        <fullName evidence="5">RRM domain-containing protein</fullName>
    </submittedName>
</protein>
<dbReference type="InterPro" id="IPR000504">
    <property type="entry name" value="RRM_dom"/>
</dbReference>
<dbReference type="SUPFAM" id="SSF54928">
    <property type="entry name" value="RNA-binding domain, RBD"/>
    <property type="match status" value="1"/>
</dbReference>
<accession>A0A6A0A323</accession>
<evidence type="ECO:0000256" key="1">
    <source>
        <dbReference type="PROSITE-ProRule" id="PRU00087"/>
    </source>
</evidence>
<dbReference type="PANTHER" id="PTHR32343">
    <property type="entry name" value="SERINE/ARGININE-RICH SPLICING FACTOR"/>
    <property type="match status" value="1"/>
</dbReference>
<comment type="caution">
    <text evidence="5">The sequence shown here is derived from an EMBL/GenBank/DDBJ whole genome shotgun (WGS) entry which is preliminary data.</text>
</comment>
<dbReference type="PROSITE" id="PS50194">
    <property type="entry name" value="FILAMIN_REPEAT"/>
    <property type="match status" value="1"/>
</dbReference>
<dbReference type="Gene3D" id="2.60.40.10">
    <property type="entry name" value="Immunoglobulins"/>
    <property type="match status" value="1"/>
</dbReference>
<dbReference type="PANTHER" id="PTHR32343:SF8">
    <property type="entry name" value="RNA RECOGNITION MOTIF (RRM)-CONTAINING PROTEIN"/>
    <property type="match status" value="1"/>
</dbReference>
<feature type="compositionally biased region" description="Basic and acidic residues" evidence="3">
    <location>
        <begin position="401"/>
        <end position="417"/>
    </location>
</feature>
<dbReference type="GO" id="GO:0003723">
    <property type="term" value="F:RNA binding"/>
    <property type="evidence" value="ECO:0007669"/>
    <property type="project" value="UniProtKB-UniRule"/>
</dbReference>
<feature type="non-terminal residue" evidence="5">
    <location>
        <position position="1"/>
    </location>
</feature>
<reference evidence="5 6" key="1">
    <citation type="submission" date="2020-02" db="EMBL/GenBank/DDBJ databases">
        <title>Draft genome sequence of Haematococcus lacustris strain NIES-144.</title>
        <authorList>
            <person name="Morimoto D."/>
            <person name="Nakagawa S."/>
            <person name="Yoshida T."/>
            <person name="Sawayama S."/>
        </authorList>
    </citation>
    <scope>NUCLEOTIDE SEQUENCE [LARGE SCALE GENOMIC DNA]</scope>
    <source>
        <strain evidence="5 6">NIES-144</strain>
    </source>
</reference>
<evidence type="ECO:0000313" key="6">
    <source>
        <dbReference type="Proteomes" id="UP000485058"/>
    </source>
</evidence>
<keyword evidence="6" id="KW-1185">Reference proteome</keyword>